<evidence type="ECO:0000313" key="4">
    <source>
        <dbReference type="Proteomes" id="UP000298133"/>
    </source>
</evidence>
<dbReference type="EMBL" id="SPIA01000003">
    <property type="protein sequence ID" value="TFH67436.1"/>
    <property type="molecule type" value="Genomic_DNA"/>
</dbReference>
<evidence type="ECO:0000256" key="2">
    <source>
        <dbReference type="HAMAP-Rule" id="MF_01477"/>
    </source>
</evidence>
<dbReference type="SUPFAM" id="SSF81301">
    <property type="entry name" value="Nucleotidyltransferase"/>
    <property type="match status" value="1"/>
</dbReference>
<dbReference type="GO" id="GO:0005737">
    <property type="term" value="C:cytoplasm"/>
    <property type="evidence" value="ECO:0007669"/>
    <property type="project" value="UniProtKB-SubCell"/>
</dbReference>
<proteinExistence type="inferred from homology"/>
<dbReference type="PANTHER" id="PTHR21043">
    <property type="entry name" value="IOJAP SUPERFAMILY ORTHOLOG"/>
    <property type="match status" value="1"/>
</dbReference>
<dbReference type="AlphaFoldDB" id="A0A4Y8UF20"/>
<dbReference type="InterPro" id="IPR004394">
    <property type="entry name" value="Iojap/RsfS/C7orf30"/>
</dbReference>
<comment type="function">
    <text evidence="2">Functions as a ribosomal silencing factor. Interacts with ribosomal protein uL14 (rplN), blocking formation of intersubunit bridge B8. Prevents association of the 30S and 50S ribosomal subunits and the formation of functional ribosomes, thus repressing translation.</text>
</comment>
<dbReference type="InterPro" id="IPR043519">
    <property type="entry name" value="NT_sf"/>
</dbReference>
<sequence>MSELLPVVINALEEVKALNTVTLDVKPLTGITDHMVITSGNSNRQVKALANNVIVEGKKAGFTPVGIEGDDSNEWILVDFGDLIVHVMLPATREFYELEKLWTLRPSDLLDSATSEHPLDDSAEDHG</sequence>
<dbReference type="GO" id="GO:0090071">
    <property type="term" value="P:negative regulation of ribosome biogenesis"/>
    <property type="evidence" value="ECO:0007669"/>
    <property type="project" value="UniProtKB-UniRule"/>
</dbReference>
<dbReference type="NCBIfam" id="TIGR00090">
    <property type="entry name" value="rsfS_iojap_ybeB"/>
    <property type="match status" value="1"/>
</dbReference>
<dbReference type="Pfam" id="PF02410">
    <property type="entry name" value="RsfS"/>
    <property type="match status" value="1"/>
</dbReference>
<evidence type="ECO:0000313" key="3">
    <source>
        <dbReference type="EMBL" id="TFH67436.1"/>
    </source>
</evidence>
<dbReference type="OrthoDB" id="9793681at2"/>
<accession>A0A4Y8UF20</accession>
<protein>
    <recommendedName>
        <fullName evidence="2">Ribosomal silencing factor RsfS</fullName>
    </recommendedName>
</protein>
<reference evidence="3 4" key="1">
    <citation type="submission" date="2019-03" db="EMBL/GenBank/DDBJ databases">
        <title>Draft genome of Gammaproteobacteria bacterium LSUCC0057, a member of the SAR92 clade.</title>
        <authorList>
            <person name="Lanclos V.C."/>
            <person name="Doiron C."/>
            <person name="Henson M.W."/>
            <person name="Thrash J.C."/>
        </authorList>
    </citation>
    <scope>NUCLEOTIDE SEQUENCE [LARGE SCALE GENOMIC DNA]</scope>
    <source>
        <strain evidence="3 4">LSUCC0057</strain>
    </source>
</reference>
<dbReference type="Gene3D" id="3.30.460.10">
    <property type="entry name" value="Beta Polymerase, domain 2"/>
    <property type="match status" value="1"/>
</dbReference>
<dbReference type="GO" id="GO:0017148">
    <property type="term" value="P:negative regulation of translation"/>
    <property type="evidence" value="ECO:0007669"/>
    <property type="project" value="UniProtKB-UniRule"/>
</dbReference>
<keyword evidence="2" id="KW-0963">Cytoplasm</keyword>
<keyword evidence="2" id="KW-0678">Repressor</keyword>
<comment type="subcellular location">
    <subcellularLocation>
        <location evidence="2">Cytoplasm</location>
    </subcellularLocation>
</comment>
<keyword evidence="2" id="KW-0810">Translation regulation</keyword>
<evidence type="ECO:0000256" key="1">
    <source>
        <dbReference type="ARBA" id="ARBA00010574"/>
    </source>
</evidence>
<name>A0A4Y8UF20_9GAMM</name>
<dbReference type="GO" id="GO:0042256">
    <property type="term" value="P:cytosolic ribosome assembly"/>
    <property type="evidence" value="ECO:0007669"/>
    <property type="project" value="UniProtKB-UniRule"/>
</dbReference>
<dbReference type="HAMAP" id="MF_01477">
    <property type="entry name" value="Iojap_RsfS"/>
    <property type="match status" value="1"/>
</dbReference>
<comment type="caution">
    <text evidence="3">The sequence shown here is derived from an EMBL/GenBank/DDBJ whole genome shotgun (WGS) entry which is preliminary data.</text>
</comment>
<organism evidence="3 4">
    <name type="scientific">Gammaproteobacteria bacterium LSUCC0057</name>
    <dbReference type="NCBI Taxonomy" id="2559237"/>
    <lineage>
        <taxon>Bacteria</taxon>
        <taxon>Pseudomonadati</taxon>
        <taxon>Pseudomonadota</taxon>
        <taxon>Gammaproteobacteria</taxon>
        <taxon>Cellvibrionales</taxon>
        <taxon>Porticoccaceae</taxon>
        <taxon>SAR92 clade</taxon>
    </lineage>
</organism>
<dbReference type="Proteomes" id="UP000298133">
    <property type="component" value="Unassembled WGS sequence"/>
</dbReference>
<keyword evidence="4" id="KW-1185">Reference proteome</keyword>
<dbReference type="GO" id="GO:0043023">
    <property type="term" value="F:ribosomal large subunit binding"/>
    <property type="evidence" value="ECO:0007669"/>
    <property type="project" value="TreeGrafter"/>
</dbReference>
<comment type="subunit">
    <text evidence="2">Interacts with ribosomal protein uL14 (rplN).</text>
</comment>
<gene>
    <name evidence="2 3" type="primary">rsfS</name>
    <name evidence="3" type="ORF">E3W66_08065</name>
</gene>
<comment type="similarity">
    <text evidence="1 2">Belongs to the Iojap/RsfS family.</text>
</comment>
<dbReference type="PANTHER" id="PTHR21043:SF0">
    <property type="entry name" value="MITOCHONDRIAL ASSEMBLY OF RIBOSOMAL LARGE SUBUNIT PROTEIN 1"/>
    <property type="match status" value="1"/>
</dbReference>